<feature type="region of interest" description="Disordered" evidence="1">
    <location>
        <begin position="25"/>
        <end position="100"/>
    </location>
</feature>
<reference evidence="2" key="1">
    <citation type="journal article" date="2023" name="G3 (Bethesda)">
        <title>A reference genome for the long-term kleptoplast-retaining sea slug Elysia crispata morphotype clarki.</title>
        <authorList>
            <person name="Eastman K.E."/>
            <person name="Pendleton A.L."/>
            <person name="Shaikh M.A."/>
            <person name="Suttiyut T."/>
            <person name="Ogas R."/>
            <person name="Tomko P."/>
            <person name="Gavelis G."/>
            <person name="Widhalm J.R."/>
            <person name="Wisecaver J.H."/>
        </authorList>
    </citation>
    <scope>NUCLEOTIDE SEQUENCE</scope>
    <source>
        <strain evidence="2">ECLA1</strain>
    </source>
</reference>
<evidence type="ECO:0000256" key="1">
    <source>
        <dbReference type="SAM" id="MobiDB-lite"/>
    </source>
</evidence>
<organism evidence="2 3">
    <name type="scientific">Elysia crispata</name>
    <name type="common">lettuce slug</name>
    <dbReference type="NCBI Taxonomy" id="231223"/>
    <lineage>
        <taxon>Eukaryota</taxon>
        <taxon>Metazoa</taxon>
        <taxon>Spiralia</taxon>
        <taxon>Lophotrochozoa</taxon>
        <taxon>Mollusca</taxon>
        <taxon>Gastropoda</taxon>
        <taxon>Heterobranchia</taxon>
        <taxon>Euthyneura</taxon>
        <taxon>Panpulmonata</taxon>
        <taxon>Sacoglossa</taxon>
        <taxon>Placobranchoidea</taxon>
        <taxon>Plakobranchidae</taxon>
        <taxon>Elysia</taxon>
    </lineage>
</organism>
<protein>
    <submittedName>
        <fullName evidence="2">Uncharacterized protein</fullName>
    </submittedName>
</protein>
<proteinExistence type="predicted"/>
<accession>A0AAE0YZZ9</accession>
<comment type="caution">
    <text evidence="2">The sequence shown here is derived from an EMBL/GenBank/DDBJ whole genome shotgun (WGS) entry which is preliminary data.</text>
</comment>
<dbReference type="EMBL" id="JAWDGP010005039">
    <property type="protein sequence ID" value="KAK3760207.1"/>
    <property type="molecule type" value="Genomic_DNA"/>
</dbReference>
<evidence type="ECO:0000313" key="3">
    <source>
        <dbReference type="Proteomes" id="UP001283361"/>
    </source>
</evidence>
<keyword evidence="3" id="KW-1185">Reference proteome</keyword>
<gene>
    <name evidence="2" type="ORF">RRG08_015246</name>
</gene>
<evidence type="ECO:0000313" key="2">
    <source>
        <dbReference type="EMBL" id="KAK3760207.1"/>
    </source>
</evidence>
<name>A0AAE0YZZ9_9GAST</name>
<dbReference type="Proteomes" id="UP001283361">
    <property type="component" value="Unassembled WGS sequence"/>
</dbReference>
<sequence>MVAPREGITPRLITNPKKDVSILEENSLSGGKHSNDRFLPLGAKPQPGRCLTHYAKPPWKRKRAGHAHLAKPPNVNEGGRTGLNSKSNEGQPKGAAPLLDQPWHRRFLSFL</sequence>
<dbReference type="AlphaFoldDB" id="A0AAE0YZZ9"/>
<feature type="compositionally biased region" description="Basic residues" evidence="1">
    <location>
        <begin position="58"/>
        <end position="69"/>
    </location>
</feature>